<protein>
    <submittedName>
        <fullName evidence="2">Uncharacterized protein</fullName>
    </submittedName>
</protein>
<feature type="transmembrane region" description="Helical" evidence="1">
    <location>
        <begin position="19"/>
        <end position="40"/>
    </location>
</feature>
<evidence type="ECO:0000313" key="2">
    <source>
        <dbReference type="EMBL" id="RBQ17770.1"/>
    </source>
</evidence>
<keyword evidence="1" id="KW-0812">Transmembrane</keyword>
<evidence type="ECO:0000313" key="3">
    <source>
        <dbReference type="Proteomes" id="UP000253303"/>
    </source>
</evidence>
<dbReference type="RefSeq" id="WP_113982866.1">
    <property type="nucleotide sequence ID" value="NZ_QMEY01000010.1"/>
</dbReference>
<organism evidence="2 3">
    <name type="scientific">Spongiactinospora rosea</name>
    <dbReference type="NCBI Taxonomy" id="2248750"/>
    <lineage>
        <taxon>Bacteria</taxon>
        <taxon>Bacillati</taxon>
        <taxon>Actinomycetota</taxon>
        <taxon>Actinomycetes</taxon>
        <taxon>Streptosporangiales</taxon>
        <taxon>Streptosporangiaceae</taxon>
        <taxon>Spongiactinospora</taxon>
    </lineage>
</organism>
<proteinExistence type="predicted"/>
<accession>A0A366LW06</accession>
<reference evidence="2 3" key="1">
    <citation type="submission" date="2018-06" db="EMBL/GenBank/DDBJ databases">
        <title>Sphaerisporangium craniellae sp. nov., isolated from a marine sponge in the South China Sea.</title>
        <authorList>
            <person name="Li L."/>
        </authorList>
    </citation>
    <scope>NUCLEOTIDE SEQUENCE [LARGE SCALE GENOMIC DNA]</scope>
    <source>
        <strain evidence="2 3">LHW63015</strain>
    </source>
</reference>
<name>A0A366LW06_9ACTN</name>
<comment type="caution">
    <text evidence="2">The sequence shown here is derived from an EMBL/GenBank/DDBJ whole genome shotgun (WGS) entry which is preliminary data.</text>
</comment>
<keyword evidence="1" id="KW-0472">Membrane</keyword>
<keyword evidence="1" id="KW-1133">Transmembrane helix</keyword>
<sequence>MAVGILAAVIVWWGLGLEWWWAAAAWATCLVLGSMCGRAVSKLVIDRMEFTRTQVSLTSSTSSTTVDINTVIDIEISHWVETAEHGLTTLSMSYGHPGVVKTVSVTNLHDPTLAGRLAQLLGPQVLIQETTTKQVKDP</sequence>
<dbReference type="AlphaFoldDB" id="A0A366LW06"/>
<dbReference type="OrthoDB" id="9911879at2"/>
<dbReference type="EMBL" id="QMEY01000010">
    <property type="protein sequence ID" value="RBQ17770.1"/>
    <property type="molecule type" value="Genomic_DNA"/>
</dbReference>
<evidence type="ECO:0000256" key="1">
    <source>
        <dbReference type="SAM" id="Phobius"/>
    </source>
</evidence>
<gene>
    <name evidence="2" type="ORF">DP939_23175</name>
</gene>
<keyword evidence="3" id="KW-1185">Reference proteome</keyword>
<dbReference type="Proteomes" id="UP000253303">
    <property type="component" value="Unassembled WGS sequence"/>
</dbReference>